<dbReference type="RefSeq" id="WP_079683641.1">
    <property type="nucleotide sequence ID" value="NZ_FUYQ01000015.1"/>
</dbReference>
<dbReference type="GO" id="GO:0030983">
    <property type="term" value="F:mismatched DNA binding"/>
    <property type="evidence" value="ECO:0007669"/>
    <property type="project" value="InterPro"/>
</dbReference>
<evidence type="ECO:0000256" key="1">
    <source>
        <dbReference type="ARBA" id="ARBA00022741"/>
    </source>
</evidence>
<dbReference type="Pfam" id="PF00488">
    <property type="entry name" value="MutS_V"/>
    <property type="match status" value="1"/>
</dbReference>
<sequence>MEEIYQFYQDSITAFTKKLDNLKKKIHLIGTIRLLMVCAICVGLWFVRNESWTIILLMVSGFFIPFLGFILLHNKLFKQKQYTETILQLDKDELNGLDYNFSAFDGAPELTDPTHPFGLDLDLFGERSLFQSINRTVTHGGKSVLSGWFRNPSTQKETILRRQAAVRELAENTQLRQHFFATGSMYKGDKNDDKLLEALTAEAILFEENIVWKILAWLFPIAWITSITLYSFDLIGIPFLSTLFTLSFIVSYSQTKKINKVHQSVSKMNSILDVYGKLMLCIERYPFQCDALMDLGKNLSNPQSQASVAIKRLSKHTGNLDQRYNLLAGFILNILLLWDIRQACNIERWRKQHKEDIRKWFDTLYEFDAYSSLGGFAFNHPGYIYPEIADEYFRMEGKDLGHPLLHRDLCVKNDISIKKRPWFLIITGANMAGKSTYLRTVGVNYLLALTGAPVCASELSVYPAQLITSLRTADSLVNHESYFFAELKRLKMIIDRLAEGKELFIILDEILKGTNSVDKQKGSLALMKQLISYKACGIIATHDLVLGTLEDEFPDQLKNYRFEADIKENELSFSYELREGIAQNMNACFLMKQMGITV</sequence>
<keyword evidence="2" id="KW-0067">ATP-binding</keyword>
<keyword evidence="1" id="KW-0547">Nucleotide-binding</keyword>
<protein>
    <submittedName>
        <fullName evidence="6">MutS domain III</fullName>
    </submittedName>
</protein>
<feature type="transmembrane region" description="Helical" evidence="4">
    <location>
        <begin position="52"/>
        <end position="72"/>
    </location>
</feature>
<dbReference type="InterPro" id="IPR027417">
    <property type="entry name" value="P-loop_NTPase"/>
</dbReference>
<evidence type="ECO:0000259" key="5">
    <source>
        <dbReference type="SMART" id="SM00534"/>
    </source>
</evidence>
<evidence type="ECO:0000256" key="4">
    <source>
        <dbReference type="SAM" id="Phobius"/>
    </source>
</evidence>
<keyword evidence="7" id="KW-1185">Reference proteome</keyword>
<dbReference type="AlphaFoldDB" id="A0A1T5CYJ6"/>
<evidence type="ECO:0000256" key="3">
    <source>
        <dbReference type="ARBA" id="ARBA00023125"/>
    </source>
</evidence>
<dbReference type="Proteomes" id="UP000190852">
    <property type="component" value="Unassembled WGS sequence"/>
</dbReference>
<keyword evidence="4" id="KW-0472">Membrane</keyword>
<dbReference type="GO" id="GO:0005524">
    <property type="term" value="F:ATP binding"/>
    <property type="evidence" value="ECO:0007669"/>
    <property type="project" value="UniProtKB-KW"/>
</dbReference>
<keyword evidence="4" id="KW-1133">Transmembrane helix</keyword>
<dbReference type="GO" id="GO:0006298">
    <property type="term" value="P:mismatch repair"/>
    <property type="evidence" value="ECO:0007669"/>
    <property type="project" value="InterPro"/>
</dbReference>
<reference evidence="7" key="1">
    <citation type="submission" date="2017-02" db="EMBL/GenBank/DDBJ databases">
        <authorList>
            <person name="Varghese N."/>
            <person name="Submissions S."/>
        </authorList>
    </citation>
    <scope>NUCLEOTIDE SEQUENCE [LARGE SCALE GENOMIC DNA]</scope>
    <source>
        <strain evidence="7">DSM 24967</strain>
    </source>
</reference>
<dbReference type="SUPFAM" id="SSF48334">
    <property type="entry name" value="DNA repair protein MutS, domain III"/>
    <property type="match status" value="1"/>
</dbReference>
<dbReference type="InterPro" id="IPR036187">
    <property type="entry name" value="DNA_mismatch_repair_MutS_sf"/>
</dbReference>
<dbReference type="PANTHER" id="PTHR11361:SF99">
    <property type="entry name" value="DNA MISMATCH REPAIR PROTEIN"/>
    <property type="match status" value="1"/>
</dbReference>
<keyword evidence="3" id="KW-0238">DNA-binding</keyword>
<name>A0A1T5CYJ6_9BACT</name>
<organism evidence="6 7">
    <name type="scientific">Parabacteroides chartae</name>
    <dbReference type="NCBI Taxonomy" id="1037355"/>
    <lineage>
        <taxon>Bacteria</taxon>
        <taxon>Pseudomonadati</taxon>
        <taxon>Bacteroidota</taxon>
        <taxon>Bacteroidia</taxon>
        <taxon>Bacteroidales</taxon>
        <taxon>Tannerellaceae</taxon>
        <taxon>Parabacteroides</taxon>
    </lineage>
</organism>
<accession>A0A1T5CYJ6</accession>
<dbReference type="SUPFAM" id="SSF52540">
    <property type="entry name" value="P-loop containing nucleoside triphosphate hydrolases"/>
    <property type="match status" value="1"/>
</dbReference>
<evidence type="ECO:0000313" key="7">
    <source>
        <dbReference type="Proteomes" id="UP000190852"/>
    </source>
</evidence>
<dbReference type="PANTHER" id="PTHR11361">
    <property type="entry name" value="DNA MISMATCH REPAIR PROTEIN MUTS FAMILY MEMBER"/>
    <property type="match status" value="1"/>
</dbReference>
<evidence type="ECO:0000313" key="6">
    <source>
        <dbReference type="EMBL" id="SKB64290.1"/>
    </source>
</evidence>
<dbReference type="PIRSF" id="PIRSF037677">
    <property type="entry name" value="DNA_mis_repair_Msh6"/>
    <property type="match status" value="1"/>
</dbReference>
<evidence type="ECO:0000256" key="2">
    <source>
        <dbReference type="ARBA" id="ARBA00022840"/>
    </source>
</evidence>
<dbReference type="GO" id="GO:0140664">
    <property type="term" value="F:ATP-dependent DNA damage sensor activity"/>
    <property type="evidence" value="ECO:0007669"/>
    <property type="project" value="InterPro"/>
</dbReference>
<dbReference type="InterPro" id="IPR045076">
    <property type="entry name" value="MutS"/>
</dbReference>
<dbReference type="FunFam" id="3.40.50.300:FF:001552">
    <property type="entry name" value="Mismatch repair ATPase (MutS family)"/>
    <property type="match status" value="1"/>
</dbReference>
<dbReference type="InterPro" id="IPR007696">
    <property type="entry name" value="DNA_mismatch_repair_MutS_core"/>
</dbReference>
<dbReference type="Pfam" id="PF05192">
    <property type="entry name" value="MutS_III"/>
    <property type="match status" value="1"/>
</dbReference>
<dbReference type="InterPro" id="IPR000432">
    <property type="entry name" value="DNA_mismatch_repair_MutS_C"/>
</dbReference>
<dbReference type="SMART" id="SM00534">
    <property type="entry name" value="MUTSac"/>
    <property type="match status" value="1"/>
</dbReference>
<gene>
    <name evidence="6" type="ORF">SAMN05660349_02152</name>
</gene>
<dbReference type="EMBL" id="FUYQ01000015">
    <property type="protein sequence ID" value="SKB64290.1"/>
    <property type="molecule type" value="Genomic_DNA"/>
</dbReference>
<keyword evidence="4" id="KW-0812">Transmembrane</keyword>
<feature type="domain" description="DNA mismatch repair proteins mutS family" evidence="5">
    <location>
        <begin position="421"/>
        <end position="592"/>
    </location>
</feature>
<feature type="transmembrane region" description="Helical" evidence="4">
    <location>
        <begin position="210"/>
        <end position="229"/>
    </location>
</feature>
<dbReference type="InterPro" id="IPR017261">
    <property type="entry name" value="DNA_mismatch_repair_MutS/MSH"/>
</dbReference>
<dbReference type="Gene3D" id="3.40.50.300">
    <property type="entry name" value="P-loop containing nucleotide triphosphate hydrolases"/>
    <property type="match status" value="1"/>
</dbReference>
<dbReference type="Gene3D" id="1.10.1420.10">
    <property type="match status" value="1"/>
</dbReference>
<proteinExistence type="predicted"/>
<dbReference type="GO" id="GO:0005829">
    <property type="term" value="C:cytosol"/>
    <property type="evidence" value="ECO:0007669"/>
    <property type="project" value="TreeGrafter"/>
</dbReference>
<feature type="transmembrane region" description="Helical" evidence="4">
    <location>
        <begin position="26"/>
        <end position="46"/>
    </location>
</feature>